<gene>
    <name evidence="2" type="ordered locus">Ilyop_0771</name>
</gene>
<evidence type="ECO:0000259" key="1">
    <source>
        <dbReference type="Pfam" id="PF04970"/>
    </source>
</evidence>
<dbReference type="Pfam" id="PF04970">
    <property type="entry name" value="LRAT"/>
    <property type="match status" value="1"/>
</dbReference>
<dbReference type="KEGG" id="ipo:Ilyop_0771"/>
<dbReference type="Gene3D" id="3.90.1720.10">
    <property type="entry name" value="endopeptidase domain like (from Nostoc punctiforme)"/>
    <property type="match status" value="1"/>
</dbReference>
<dbReference type="InterPro" id="IPR007053">
    <property type="entry name" value="LRAT_dom"/>
</dbReference>
<accession>E3H776</accession>
<protein>
    <recommendedName>
        <fullName evidence="1">LRAT domain-containing protein</fullName>
    </recommendedName>
</protein>
<proteinExistence type="predicted"/>
<evidence type="ECO:0000313" key="3">
    <source>
        <dbReference type="Proteomes" id="UP000006875"/>
    </source>
</evidence>
<dbReference type="HOGENOM" id="CLU_113472_1_1_0"/>
<organism evidence="2 3">
    <name type="scientific">Ilyobacter polytropus (strain ATCC 51220 / DSM 2926 / LMG 16218 / CuHBu1)</name>
    <dbReference type="NCBI Taxonomy" id="572544"/>
    <lineage>
        <taxon>Bacteria</taxon>
        <taxon>Fusobacteriati</taxon>
        <taxon>Fusobacteriota</taxon>
        <taxon>Fusobacteriia</taxon>
        <taxon>Fusobacteriales</taxon>
        <taxon>Fusobacteriaceae</taxon>
        <taxon>Ilyobacter</taxon>
    </lineage>
</organism>
<feature type="domain" description="LRAT" evidence="1">
    <location>
        <begin position="2"/>
        <end position="139"/>
    </location>
</feature>
<name>E3H776_ILYPC</name>
<sequence length="173" mass="20475">MKIKAGDIIKVSRKNKKNYQYGLYIGQEEVIYYLETLEIKGRVTKTSLEDFRKKNGIIEVVDFPATREGRSTVVKSEEFMKKKNLISEGTWPEWFISQFDEYVLSTIWDTIQRAKSRLDKMEEPVFNNGEHFVWWCKVELKRKEKKEGKLDEFFNPSTPLARFPLSKKPLPVK</sequence>
<reference evidence="2 3" key="1">
    <citation type="journal article" date="2010" name="Stand. Genomic Sci.">
        <title>Complete genome sequence of Ilyobacter polytropus type strain (CuHbu1).</title>
        <authorList>
            <person name="Sikorski J."/>
            <person name="Chertkov O."/>
            <person name="Lapidus A."/>
            <person name="Nolan M."/>
            <person name="Lucas S."/>
            <person name="Del Rio T.G."/>
            <person name="Tice H."/>
            <person name="Cheng J.F."/>
            <person name="Tapia R."/>
            <person name="Han C."/>
            <person name="Goodwin L."/>
            <person name="Pitluck S."/>
            <person name="Liolios K."/>
            <person name="Ivanova N."/>
            <person name="Mavromatis K."/>
            <person name="Mikhailova N."/>
            <person name="Pati A."/>
            <person name="Chen A."/>
            <person name="Palaniappan K."/>
            <person name="Land M."/>
            <person name="Hauser L."/>
            <person name="Chang Y.J."/>
            <person name="Jeffries C.D."/>
            <person name="Brambilla E."/>
            <person name="Yasawong M."/>
            <person name="Rohde M."/>
            <person name="Pukall R."/>
            <person name="Spring S."/>
            <person name="Goker M."/>
            <person name="Woyke T."/>
            <person name="Bristow J."/>
            <person name="Eisen J.A."/>
            <person name="Markowitz V."/>
            <person name="Hugenholtz P."/>
            <person name="Kyrpides N.C."/>
            <person name="Klenk H.P."/>
        </authorList>
    </citation>
    <scope>NUCLEOTIDE SEQUENCE [LARGE SCALE GENOMIC DNA]</scope>
    <source>
        <strain evidence="3">ATCC 51220 / DSM 2926 / LMG 16218 / CuHBu1</strain>
    </source>
</reference>
<dbReference type="EMBL" id="CP002281">
    <property type="protein sequence ID" value="ADO82557.1"/>
    <property type="molecule type" value="Genomic_DNA"/>
</dbReference>
<dbReference type="Proteomes" id="UP000006875">
    <property type="component" value="Chromosome"/>
</dbReference>
<dbReference type="RefSeq" id="WP_013387227.1">
    <property type="nucleotide sequence ID" value="NC_014632.1"/>
</dbReference>
<dbReference type="OrthoDB" id="9812095at2"/>
<evidence type="ECO:0000313" key="2">
    <source>
        <dbReference type="EMBL" id="ADO82557.1"/>
    </source>
</evidence>
<keyword evidence="3" id="KW-1185">Reference proteome</keyword>
<dbReference type="AlphaFoldDB" id="E3H776"/>